<dbReference type="Proteomes" id="UP000274131">
    <property type="component" value="Unassembled WGS sequence"/>
</dbReference>
<keyword evidence="2" id="KW-0121">Carboxypeptidase</keyword>
<evidence type="ECO:0000256" key="6">
    <source>
        <dbReference type="ARBA" id="ARBA00023180"/>
    </source>
</evidence>
<accession>A0A0N4UV14</accession>
<evidence type="ECO:0000313" key="7">
    <source>
        <dbReference type="EMBL" id="VDD85822.1"/>
    </source>
</evidence>
<dbReference type="InterPro" id="IPR001563">
    <property type="entry name" value="Peptidase_S10"/>
</dbReference>
<dbReference type="PRINTS" id="PR00724">
    <property type="entry name" value="CRBOXYPTASEC"/>
</dbReference>
<evidence type="ECO:0000256" key="1">
    <source>
        <dbReference type="ARBA" id="ARBA00009431"/>
    </source>
</evidence>
<dbReference type="PANTHER" id="PTHR11802">
    <property type="entry name" value="SERINE PROTEASE FAMILY S10 SERINE CARBOXYPEPTIDASE"/>
    <property type="match status" value="1"/>
</dbReference>
<dbReference type="WBParaSite" id="EVEC_0000125701-mRNA-1">
    <property type="protein sequence ID" value="EVEC_0000125701-mRNA-1"/>
    <property type="gene ID" value="EVEC_0000125701"/>
</dbReference>
<keyword evidence="8" id="KW-1185">Reference proteome</keyword>
<evidence type="ECO:0000256" key="4">
    <source>
        <dbReference type="ARBA" id="ARBA00022729"/>
    </source>
</evidence>
<keyword evidence="4" id="KW-0732">Signal</keyword>
<evidence type="ECO:0000313" key="9">
    <source>
        <dbReference type="WBParaSite" id="EVEC_0000125701-mRNA-1"/>
    </source>
</evidence>
<evidence type="ECO:0000313" key="8">
    <source>
        <dbReference type="Proteomes" id="UP000274131"/>
    </source>
</evidence>
<dbReference type="InterPro" id="IPR029058">
    <property type="entry name" value="AB_hydrolase_fold"/>
</dbReference>
<evidence type="ECO:0000256" key="3">
    <source>
        <dbReference type="ARBA" id="ARBA00022670"/>
    </source>
</evidence>
<evidence type="ECO:0000256" key="5">
    <source>
        <dbReference type="ARBA" id="ARBA00022801"/>
    </source>
</evidence>
<dbReference type="PANTHER" id="PTHR11802:SF3">
    <property type="entry name" value="RETINOID-INDUCIBLE SERINE CARBOXYPEPTIDASE"/>
    <property type="match status" value="1"/>
</dbReference>
<dbReference type="GO" id="GO:0004185">
    <property type="term" value="F:serine-type carboxypeptidase activity"/>
    <property type="evidence" value="ECO:0007669"/>
    <property type="project" value="InterPro"/>
</dbReference>
<name>A0A0N4UV14_ENTVE</name>
<reference evidence="9" key="1">
    <citation type="submission" date="2017-02" db="UniProtKB">
        <authorList>
            <consortium name="WormBaseParasite"/>
        </authorList>
    </citation>
    <scope>IDENTIFICATION</scope>
</reference>
<dbReference type="GO" id="GO:0006508">
    <property type="term" value="P:proteolysis"/>
    <property type="evidence" value="ECO:0007669"/>
    <property type="project" value="UniProtKB-KW"/>
</dbReference>
<dbReference type="SUPFAM" id="SSF53474">
    <property type="entry name" value="alpha/beta-Hydrolases"/>
    <property type="match status" value="1"/>
</dbReference>
<dbReference type="EMBL" id="UXUI01007153">
    <property type="protein sequence ID" value="VDD85822.1"/>
    <property type="molecule type" value="Genomic_DNA"/>
</dbReference>
<sequence>MDNRMKCLFAFSALTIITCSRRDSGLVETVNGPLNYNEDWGYYQIRPSAYMFWWLFSVNATEERPLLLWHTGGPGSSSTGTGNLEGIGPKALDGSDHPYTWLQVADLVFVDSPVGTGYSYVTNSSCFTSNVQEVAEDLFNWYSQFFDDYPHYKKRIFYLFGGSYAGKFVAEFAKILLQRKQKFPVNLKGIGLGSSLVDPSSLMTYWGAYLHTMSLVDEIDLEALNNKISECKDLITLKRWDTALDCHNEFRSLAWQLSGFHNPFNVMKTSEPVIINGSCYLSVQEEMVKKFHRNDFMKSALSTVDFLLENGLQVVLHHGQLDMIVNLPGIEMWINKLQWKHKGHFKTAHRRLLYGTKNNRALFYKSFQNLHLYTVLYSGHQVGVTY</sequence>
<protein>
    <submittedName>
        <fullName evidence="9">Serine carboxypeptidase</fullName>
    </submittedName>
</protein>
<comment type="similarity">
    <text evidence="1">Belongs to the peptidase S10 family.</text>
</comment>
<reference evidence="7 8" key="2">
    <citation type="submission" date="2018-10" db="EMBL/GenBank/DDBJ databases">
        <authorList>
            <consortium name="Pathogen Informatics"/>
        </authorList>
    </citation>
    <scope>NUCLEOTIDE SEQUENCE [LARGE SCALE GENOMIC DNA]</scope>
</reference>
<evidence type="ECO:0000256" key="2">
    <source>
        <dbReference type="ARBA" id="ARBA00022645"/>
    </source>
</evidence>
<dbReference type="Gene3D" id="3.40.50.1820">
    <property type="entry name" value="alpha/beta hydrolase"/>
    <property type="match status" value="1"/>
</dbReference>
<keyword evidence="6" id="KW-0325">Glycoprotein</keyword>
<dbReference type="OrthoDB" id="443318at2759"/>
<keyword evidence="3" id="KW-0645">Protease</keyword>
<proteinExistence type="inferred from homology"/>
<dbReference type="AlphaFoldDB" id="A0A0N4UV14"/>
<organism evidence="9">
    <name type="scientific">Enterobius vermicularis</name>
    <name type="common">Human pinworm</name>
    <dbReference type="NCBI Taxonomy" id="51028"/>
    <lineage>
        <taxon>Eukaryota</taxon>
        <taxon>Metazoa</taxon>
        <taxon>Ecdysozoa</taxon>
        <taxon>Nematoda</taxon>
        <taxon>Chromadorea</taxon>
        <taxon>Rhabditida</taxon>
        <taxon>Spirurina</taxon>
        <taxon>Oxyuridomorpha</taxon>
        <taxon>Oxyuroidea</taxon>
        <taxon>Oxyuridae</taxon>
        <taxon>Enterobius</taxon>
    </lineage>
</organism>
<gene>
    <name evidence="7" type="ORF">EVEC_LOCUS965</name>
</gene>
<dbReference type="Pfam" id="PF00450">
    <property type="entry name" value="Peptidase_S10"/>
    <property type="match status" value="2"/>
</dbReference>
<keyword evidence="5" id="KW-0378">Hydrolase</keyword>
<dbReference type="STRING" id="51028.A0A0N4UV14"/>